<keyword evidence="3" id="KW-1185">Reference proteome</keyword>
<name>A0ABS9D4P1_9ALTE</name>
<proteinExistence type="predicted"/>
<keyword evidence="1" id="KW-0732">Signal</keyword>
<organism evidence="2 3">
    <name type="scientific">Paraglaciecola algarum</name>
    <dbReference type="NCBI Taxonomy" id="3050085"/>
    <lineage>
        <taxon>Bacteria</taxon>
        <taxon>Pseudomonadati</taxon>
        <taxon>Pseudomonadota</taxon>
        <taxon>Gammaproteobacteria</taxon>
        <taxon>Alteromonadales</taxon>
        <taxon>Alteromonadaceae</taxon>
        <taxon>Paraglaciecola</taxon>
    </lineage>
</organism>
<reference evidence="2 3" key="1">
    <citation type="submission" date="2022-01" db="EMBL/GenBank/DDBJ databases">
        <title>Paraglaciecola sp. G1-23.</title>
        <authorList>
            <person name="Jin M.S."/>
            <person name="Han D.M."/>
            <person name="Kim H.M."/>
            <person name="Jeon C.O."/>
        </authorList>
    </citation>
    <scope>NUCLEOTIDE SEQUENCE [LARGE SCALE GENOMIC DNA]</scope>
    <source>
        <strain evidence="2 3">G1-23</strain>
    </source>
</reference>
<accession>A0ABS9D4P1</accession>
<evidence type="ECO:0000256" key="1">
    <source>
        <dbReference type="SAM" id="SignalP"/>
    </source>
</evidence>
<evidence type="ECO:0000313" key="3">
    <source>
        <dbReference type="Proteomes" id="UP001521137"/>
    </source>
</evidence>
<dbReference type="Gene3D" id="3.40.190.10">
    <property type="entry name" value="Periplasmic binding protein-like II"/>
    <property type="match status" value="1"/>
</dbReference>
<dbReference type="RefSeq" id="WP_235310929.1">
    <property type="nucleotide sequence ID" value="NZ_JAKGAS010000002.1"/>
</dbReference>
<dbReference type="Proteomes" id="UP001521137">
    <property type="component" value="Unassembled WGS sequence"/>
</dbReference>
<dbReference type="EMBL" id="JAKGAS010000002">
    <property type="protein sequence ID" value="MCF2947400.1"/>
    <property type="molecule type" value="Genomic_DNA"/>
</dbReference>
<evidence type="ECO:0000313" key="2">
    <source>
        <dbReference type="EMBL" id="MCF2947400.1"/>
    </source>
</evidence>
<protein>
    <submittedName>
        <fullName evidence="2">Transporter substrate-binding domain-containing protein</fullName>
    </submittedName>
</protein>
<gene>
    <name evidence="2" type="ORF">L0668_04720</name>
</gene>
<sequence length="303" mass="35152">MNNFWSKIKYVIVFILCQSALLGLAISAAEAQQPELQVKYAKSSNIDPLYKKNTEYFYELFNLALQKSSTPYTVKTIRIPASIEQDRSLILMNEGYYDAHWYTTNASRERELLPIRIPLFKGLIGLRLMFVHPDNVNMFADVNQVEKLKSYIGGQGRSWPDTTLLKSQGFHIETATGADGLLRMLNAKRIDYFPRSILEIWHEKNVIEDLDLAIDQHIAIRYPLAIYFFVRKDNQKLHDIIQLGLTNAIKDGSFDKIFNRYYSDIIEKSHLPKRKIFNLPNLNMTPATPLDKPELWYSIKNAR</sequence>
<feature type="signal peptide" evidence="1">
    <location>
        <begin position="1"/>
        <end position="31"/>
    </location>
</feature>
<dbReference type="SUPFAM" id="SSF53850">
    <property type="entry name" value="Periplasmic binding protein-like II"/>
    <property type="match status" value="1"/>
</dbReference>
<comment type="caution">
    <text evidence="2">The sequence shown here is derived from an EMBL/GenBank/DDBJ whole genome shotgun (WGS) entry which is preliminary data.</text>
</comment>
<feature type="chain" id="PRO_5046112591" evidence="1">
    <location>
        <begin position="32"/>
        <end position="303"/>
    </location>
</feature>